<dbReference type="EMBL" id="JABBWG010000001">
    <property type="protein sequence ID" value="KAG1827050.1"/>
    <property type="molecule type" value="Genomic_DNA"/>
</dbReference>
<evidence type="ECO:0000256" key="1">
    <source>
        <dbReference type="SAM" id="MobiDB-lite"/>
    </source>
</evidence>
<dbReference type="RefSeq" id="XP_041199897.1">
    <property type="nucleotide sequence ID" value="XM_041341500.1"/>
</dbReference>
<sequence length="367" mass="40615">MQNSFIIIRAIFFSKHTISVNAIQPDNIDAALILYFNLLAIIFAGWNIMSSTSSGMPVPGAAAFLVVNAALIFAFTMLAYSAEVICPKARPSQVRFECGWTVLMGVLQLAASIYVTTVSPQALCQSHCKSTWTICASAALLMPISWLATFIMLVYCITLCVMAATHVYFLPTLWKMPVTAVPWFNLTDSIPVSFPSRPLSEISSSTWAESGSSCKISKYIADTWERLHRVEGRDIEPTKPILFSRSCPSIDSTRPAWAKQLELQTRRGVDQPFLTQRVLPSSSSPKVPLPPPKARAREVSGPNNFKYAETSMDSQLDKNKSYSTFTPRTPTIFPKRIADPDLPIPRPRLSQWIPADPANVADLHAEL</sequence>
<feature type="region of interest" description="Disordered" evidence="1">
    <location>
        <begin position="318"/>
        <end position="350"/>
    </location>
</feature>
<keyword evidence="2" id="KW-0472">Membrane</keyword>
<feature type="transmembrane region" description="Helical" evidence="2">
    <location>
        <begin position="146"/>
        <end position="169"/>
    </location>
</feature>
<evidence type="ECO:0000256" key="2">
    <source>
        <dbReference type="SAM" id="Phobius"/>
    </source>
</evidence>
<feature type="transmembrane region" description="Helical" evidence="2">
    <location>
        <begin position="94"/>
        <end position="115"/>
    </location>
</feature>
<organism evidence="3 4">
    <name type="scientific">Suillus subaureus</name>
    <dbReference type="NCBI Taxonomy" id="48587"/>
    <lineage>
        <taxon>Eukaryota</taxon>
        <taxon>Fungi</taxon>
        <taxon>Dikarya</taxon>
        <taxon>Basidiomycota</taxon>
        <taxon>Agaricomycotina</taxon>
        <taxon>Agaricomycetes</taxon>
        <taxon>Agaricomycetidae</taxon>
        <taxon>Boletales</taxon>
        <taxon>Suillineae</taxon>
        <taxon>Suillaceae</taxon>
        <taxon>Suillus</taxon>
    </lineage>
</organism>
<keyword evidence="4" id="KW-1185">Reference proteome</keyword>
<protein>
    <submittedName>
        <fullName evidence="3">Uncharacterized protein</fullName>
    </submittedName>
</protein>
<dbReference type="AlphaFoldDB" id="A0A9P7EPS0"/>
<name>A0A9P7EPS0_9AGAM</name>
<reference evidence="3" key="1">
    <citation type="journal article" date="2020" name="New Phytol.">
        <title>Comparative genomics reveals dynamic genome evolution in host specialist ectomycorrhizal fungi.</title>
        <authorList>
            <person name="Lofgren L.A."/>
            <person name="Nguyen N.H."/>
            <person name="Vilgalys R."/>
            <person name="Ruytinx J."/>
            <person name="Liao H.L."/>
            <person name="Branco S."/>
            <person name="Kuo A."/>
            <person name="LaButti K."/>
            <person name="Lipzen A."/>
            <person name="Andreopoulos W."/>
            <person name="Pangilinan J."/>
            <person name="Riley R."/>
            <person name="Hundley H."/>
            <person name="Na H."/>
            <person name="Barry K."/>
            <person name="Grigoriev I.V."/>
            <person name="Stajich J.E."/>
            <person name="Kennedy P.G."/>
        </authorList>
    </citation>
    <scope>NUCLEOTIDE SEQUENCE</scope>
    <source>
        <strain evidence="3">MN1</strain>
    </source>
</reference>
<keyword evidence="2" id="KW-0812">Transmembrane</keyword>
<proteinExistence type="predicted"/>
<comment type="caution">
    <text evidence="3">The sequence shown here is derived from an EMBL/GenBank/DDBJ whole genome shotgun (WGS) entry which is preliminary data.</text>
</comment>
<feature type="transmembrane region" description="Helical" evidence="2">
    <location>
        <begin position="61"/>
        <end position="82"/>
    </location>
</feature>
<evidence type="ECO:0000313" key="4">
    <source>
        <dbReference type="Proteomes" id="UP000807769"/>
    </source>
</evidence>
<accession>A0A9P7EPS0</accession>
<feature type="region of interest" description="Disordered" evidence="1">
    <location>
        <begin position="279"/>
        <end position="299"/>
    </location>
</feature>
<evidence type="ECO:0000313" key="3">
    <source>
        <dbReference type="EMBL" id="KAG1827050.1"/>
    </source>
</evidence>
<gene>
    <name evidence="3" type="ORF">BJ212DRAFT_1492606</name>
</gene>
<dbReference type="GeneID" id="64635516"/>
<keyword evidence="2" id="KW-1133">Transmembrane helix</keyword>
<feature type="transmembrane region" description="Helical" evidence="2">
    <location>
        <begin position="30"/>
        <end position="49"/>
    </location>
</feature>
<dbReference type="Proteomes" id="UP000807769">
    <property type="component" value="Unassembled WGS sequence"/>
</dbReference>
<dbReference type="OrthoDB" id="3188789at2759"/>